<organism evidence="1 2">
    <name type="scientific">Mycoplasmoides fastidiosum</name>
    <dbReference type="NCBI Taxonomy" id="92758"/>
    <lineage>
        <taxon>Bacteria</taxon>
        <taxon>Bacillati</taxon>
        <taxon>Mycoplasmatota</taxon>
        <taxon>Mycoplasmoidales</taxon>
        <taxon>Mycoplasmoidaceae</taxon>
        <taxon>Mycoplasmoides</taxon>
    </lineage>
</organism>
<proteinExistence type="predicted"/>
<accession>A0ABU0LYW4</accession>
<protein>
    <submittedName>
        <fullName evidence="1">Uncharacterized protein</fullName>
    </submittedName>
</protein>
<evidence type="ECO:0000313" key="2">
    <source>
        <dbReference type="Proteomes" id="UP001240643"/>
    </source>
</evidence>
<keyword evidence="2" id="KW-1185">Reference proteome</keyword>
<dbReference type="Proteomes" id="UP001240643">
    <property type="component" value="Unassembled WGS sequence"/>
</dbReference>
<gene>
    <name evidence="1" type="ORF">J2Z62_000334</name>
</gene>
<evidence type="ECO:0000313" key="1">
    <source>
        <dbReference type="EMBL" id="MDQ0513896.1"/>
    </source>
</evidence>
<dbReference type="RefSeq" id="WP_256547410.1">
    <property type="nucleotide sequence ID" value="NZ_CP101809.1"/>
</dbReference>
<name>A0ABU0LYW4_9BACT</name>
<reference evidence="1" key="1">
    <citation type="submission" date="2023-07" db="EMBL/GenBank/DDBJ databases">
        <title>Genomic Encyclopedia of Type Strains, Phase IV (KMG-IV): sequencing the most valuable type-strain genomes for metagenomic binning, comparative biology and taxonomic classification.</title>
        <authorList>
            <person name="Goeker M."/>
        </authorList>
    </citation>
    <scope>NUCLEOTIDE SEQUENCE [LARGE SCALE GENOMIC DNA]</scope>
    <source>
        <strain evidence="1">DSM 21204</strain>
    </source>
</reference>
<dbReference type="EMBL" id="JAUSWO010000001">
    <property type="protein sequence ID" value="MDQ0513896.1"/>
    <property type="molecule type" value="Genomic_DNA"/>
</dbReference>
<sequence>MFNSKPKSTELILVRPIQGLYLNMNQVPYKFSWPKLKWVDQSLDFFYVDYYATTYRSYRADYLFLNLTNPERTNKTLAIFLSPQVAFSQLAQVVAHSTFDRAVIRINHYSDHLLNQLSQAMKLLDEKKIKDVVIDLYDTADAINYLHELYARFLYPNVNQINLYFDDETTIDQGVLTQKIAAWLANNPDWSVDHNFSVRRTNYINPYLRFLNGHDNYLGIGDNAVSLIDNLFFKSVYLPKENAFGTYQLYGTNQAEYKEAIINRLILSLLETSINLIDATENWLDAFFGPGNYQLATLRTKVARTTKKNQQIDQIVSVLIDDLQIEPNWFAQINNQNKIDHIINFINSFY</sequence>
<comment type="caution">
    <text evidence="1">The sequence shown here is derived from an EMBL/GenBank/DDBJ whole genome shotgun (WGS) entry which is preliminary data.</text>
</comment>